<accession>A0A9W7A2R2</accession>
<feature type="chain" id="PRO_5040820051" description="folate gamma-glutamyl hydrolase" evidence="3">
    <location>
        <begin position="26"/>
        <end position="316"/>
    </location>
</feature>
<dbReference type="GO" id="GO:0046900">
    <property type="term" value="P:tetrahydrofolylpolyglutamate metabolic process"/>
    <property type="evidence" value="ECO:0007669"/>
    <property type="project" value="TreeGrafter"/>
</dbReference>
<comment type="caution">
    <text evidence="5">The sequence shown here is derived from an EMBL/GenBank/DDBJ whole genome shotgun (WGS) entry which is preliminary data.</text>
</comment>
<name>A0A9W7A2R2_9STRA</name>
<dbReference type="PANTHER" id="PTHR11315">
    <property type="entry name" value="PROTEASE FAMILY C26 GAMMA-GLUTAMYL HYDROLASE"/>
    <property type="match status" value="1"/>
</dbReference>
<dbReference type="EMBL" id="BRXZ01001104">
    <property type="protein sequence ID" value="GMH62426.1"/>
    <property type="molecule type" value="Genomic_DNA"/>
</dbReference>
<keyword evidence="2" id="KW-0378">Hydrolase</keyword>
<dbReference type="Gene3D" id="3.40.50.880">
    <property type="match status" value="1"/>
</dbReference>
<keyword evidence="3" id="KW-0732">Signal</keyword>
<feature type="active site" description="Proton donor" evidence="1">
    <location>
        <position position="234"/>
    </location>
</feature>
<evidence type="ECO:0000256" key="1">
    <source>
        <dbReference type="PIRSR" id="PIRSR615527-1"/>
    </source>
</evidence>
<feature type="domain" description="Glutamine amidotransferase" evidence="4">
    <location>
        <begin position="65"/>
        <end position="244"/>
    </location>
</feature>
<evidence type="ECO:0000256" key="2">
    <source>
        <dbReference type="PROSITE-ProRule" id="PRU00607"/>
    </source>
</evidence>
<reference evidence="5" key="1">
    <citation type="submission" date="2022-07" db="EMBL/GenBank/DDBJ databases">
        <title>Genome analysis of Parmales, a sister group of diatoms, reveals the evolutionary specialization of diatoms from phago-mixotrophs to photoautotrophs.</title>
        <authorList>
            <person name="Ban H."/>
            <person name="Sato S."/>
            <person name="Yoshikawa S."/>
            <person name="Kazumasa Y."/>
            <person name="Nakamura Y."/>
            <person name="Ichinomiya M."/>
            <person name="Saitoh K."/>
            <person name="Sato N."/>
            <person name="Blanc-Mathieu R."/>
            <person name="Endo H."/>
            <person name="Kuwata A."/>
            <person name="Ogata H."/>
        </authorList>
    </citation>
    <scope>NUCLEOTIDE SEQUENCE</scope>
</reference>
<gene>
    <name evidence="5" type="ORF">TrRE_jg9612</name>
</gene>
<evidence type="ECO:0000256" key="3">
    <source>
        <dbReference type="SAM" id="SignalP"/>
    </source>
</evidence>
<dbReference type="PANTHER" id="PTHR11315:SF0">
    <property type="entry name" value="FOLATE GAMMA-GLUTAMYL HYDROLASE"/>
    <property type="match status" value="1"/>
</dbReference>
<keyword evidence="6" id="KW-1185">Reference proteome</keyword>
<feature type="active site" description="Nucleophile" evidence="1 2">
    <location>
        <position position="121"/>
    </location>
</feature>
<dbReference type="EC" id="3.4.19.9" evidence="2"/>
<dbReference type="InterPro" id="IPR015527">
    <property type="entry name" value="Pept_C26_g-glut_hydrolase"/>
</dbReference>
<sequence length="316" mass="35058">MYSKMITPFLAILGLLTNFPTSSFAAPSPVLGIMSHPFNSTHEFIAASYVRWLQMGGARAVRIPFTANSTELDLYVKEMNGVLFMGGGQHLPDSAQYLFEEIVGSYDLEKASTLTPLWGICLGFQWLLQMASEDIHLLSTGFDSENISLPLTFTEAGETSRMYTQNGAIDMVSLLKANNVTMNNHGAGVKPTNFASHETLDDFNLLSTNKDRNGLEFVSSFEHKNFPIYGTQYHPEKSNFEYGSHSPKVDDTPYEAIAHSIEAVRYSFELATLLVAEAAKTGVRFDPASSGLRTIIEKNDGVLLRSEFEESYLFKI</sequence>
<evidence type="ECO:0000259" key="4">
    <source>
        <dbReference type="Pfam" id="PF00117"/>
    </source>
</evidence>
<organism evidence="5 6">
    <name type="scientific">Triparma retinervis</name>
    <dbReference type="NCBI Taxonomy" id="2557542"/>
    <lineage>
        <taxon>Eukaryota</taxon>
        <taxon>Sar</taxon>
        <taxon>Stramenopiles</taxon>
        <taxon>Ochrophyta</taxon>
        <taxon>Bolidophyceae</taxon>
        <taxon>Parmales</taxon>
        <taxon>Triparmaceae</taxon>
        <taxon>Triparma</taxon>
    </lineage>
</organism>
<protein>
    <recommendedName>
        <fullName evidence="2">folate gamma-glutamyl hydrolase</fullName>
        <ecNumber evidence="2">3.4.19.9</ecNumber>
    </recommendedName>
</protein>
<feature type="active site" evidence="2">
    <location>
        <position position="234"/>
    </location>
</feature>
<proteinExistence type="predicted"/>
<feature type="signal peptide" evidence="3">
    <location>
        <begin position="1"/>
        <end position="25"/>
    </location>
</feature>
<dbReference type="PROSITE" id="PS51275">
    <property type="entry name" value="PEPTIDASE_C26_GGH"/>
    <property type="match status" value="1"/>
</dbReference>
<dbReference type="GO" id="GO:0034722">
    <property type="term" value="F:gamma-glutamyl-peptidase activity"/>
    <property type="evidence" value="ECO:0007669"/>
    <property type="project" value="UniProtKB-UniRule"/>
</dbReference>
<evidence type="ECO:0000313" key="5">
    <source>
        <dbReference type="EMBL" id="GMH62426.1"/>
    </source>
</evidence>
<dbReference type="SUPFAM" id="SSF52317">
    <property type="entry name" value="Class I glutamine amidotransferase-like"/>
    <property type="match status" value="1"/>
</dbReference>
<dbReference type="Pfam" id="PF00117">
    <property type="entry name" value="GATase"/>
    <property type="match status" value="1"/>
</dbReference>
<dbReference type="InterPro" id="IPR017926">
    <property type="entry name" value="GATASE"/>
</dbReference>
<evidence type="ECO:0000313" key="6">
    <source>
        <dbReference type="Proteomes" id="UP001165082"/>
    </source>
</evidence>
<comment type="catalytic activity">
    <reaction evidence="2">
        <text>(6S)-5,6,7,8-tetrahydrofolyl-(gamma-L-Glu)(n) + (n-1) H2O = (6S)-5,6,7,8-tetrahydrofolate + (n-1) L-glutamate</text>
        <dbReference type="Rhea" id="RHEA:56784"/>
        <dbReference type="Rhea" id="RHEA-COMP:14738"/>
        <dbReference type="ChEBI" id="CHEBI:15377"/>
        <dbReference type="ChEBI" id="CHEBI:29985"/>
        <dbReference type="ChEBI" id="CHEBI:57453"/>
        <dbReference type="ChEBI" id="CHEBI:141005"/>
        <dbReference type="EC" id="3.4.19.9"/>
    </reaction>
</comment>
<dbReference type="Proteomes" id="UP001165082">
    <property type="component" value="Unassembled WGS sequence"/>
</dbReference>
<dbReference type="OrthoDB" id="64220at2759"/>
<dbReference type="PROSITE" id="PS51273">
    <property type="entry name" value="GATASE_TYPE_1"/>
    <property type="match status" value="1"/>
</dbReference>
<dbReference type="AlphaFoldDB" id="A0A9W7A2R2"/>
<dbReference type="GO" id="GO:0005773">
    <property type="term" value="C:vacuole"/>
    <property type="evidence" value="ECO:0007669"/>
    <property type="project" value="TreeGrafter"/>
</dbReference>
<dbReference type="InterPro" id="IPR029062">
    <property type="entry name" value="Class_I_gatase-like"/>
</dbReference>